<dbReference type="PANTHER" id="PTHR40429">
    <property type="entry name" value="FLAGELLAR ASSOCIATED PROTEIN"/>
    <property type="match status" value="1"/>
</dbReference>
<keyword evidence="4" id="KW-1185">Reference proteome</keyword>
<gene>
    <name evidence="3" type="ORF">FOL47_011007</name>
</gene>
<evidence type="ECO:0000313" key="4">
    <source>
        <dbReference type="Proteomes" id="UP000591131"/>
    </source>
</evidence>
<feature type="compositionally biased region" description="Polar residues" evidence="1">
    <location>
        <begin position="64"/>
        <end position="84"/>
    </location>
</feature>
<keyword evidence="2" id="KW-0472">Membrane</keyword>
<dbReference type="PANTHER" id="PTHR40429:SF1">
    <property type="entry name" value="FLAGELLAR ASSOCIATED PROTEIN"/>
    <property type="match status" value="1"/>
</dbReference>
<protein>
    <submittedName>
        <fullName evidence="3">Uncharacterized protein</fullName>
    </submittedName>
</protein>
<dbReference type="OrthoDB" id="406368at2759"/>
<feature type="transmembrane region" description="Helical" evidence="2">
    <location>
        <begin position="172"/>
        <end position="191"/>
    </location>
</feature>
<feature type="non-terminal residue" evidence="3">
    <location>
        <position position="372"/>
    </location>
</feature>
<sequence length="372" mass="40844">ILASECQTPPVVGPGTYPLPPSVGVQYLSQRRNLSTYSFSKARRVPERNQGSSPPPPSLKGDFTSRSVASSIGPQYESRNTNAPTFGFGTATRDQKAKTFLVQTPGDTGPSGSWSKPRCHHPTLPRSKSIVNIAMLQMSNLIYLALVNKVHTTLSCPYCPRGPHGDWGKVKALRVAMGICSFIMLACVVGRLYTRQVWAALVLCVLGSYAAYIAGPECKMHISHCAMYAVFAGLNAFFDFIELLLRAIGTDRRPSRLFAIGVETITVENHEGKPVEYPAFIYNLASGVLIVSVVFMGLSFFVAVLAYRVQSDYFFDHFMPTYAISVEQRVSQRLSAASRVDNSDYGAVGRDGRRETFRAFSGSSHRLKDDSD</sequence>
<accession>A0A7J6L083</accession>
<feature type="region of interest" description="Disordered" evidence="1">
    <location>
        <begin position="1"/>
        <end position="21"/>
    </location>
</feature>
<evidence type="ECO:0000313" key="3">
    <source>
        <dbReference type="EMBL" id="KAF4652584.1"/>
    </source>
</evidence>
<organism evidence="3 4">
    <name type="scientific">Perkinsus chesapeaki</name>
    <name type="common">Clam parasite</name>
    <name type="synonym">Perkinsus andrewsi</name>
    <dbReference type="NCBI Taxonomy" id="330153"/>
    <lineage>
        <taxon>Eukaryota</taxon>
        <taxon>Sar</taxon>
        <taxon>Alveolata</taxon>
        <taxon>Perkinsozoa</taxon>
        <taxon>Perkinsea</taxon>
        <taxon>Perkinsida</taxon>
        <taxon>Perkinsidae</taxon>
        <taxon>Perkinsus</taxon>
    </lineage>
</organism>
<dbReference type="EMBL" id="JAAPAO010000907">
    <property type="protein sequence ID" value="KAF4652584.1"/>
    <property type="molecule type" value="Genomic_DNA"/>
</dbReference>
<evidence type="ECO:0000256" key="2">
    <source>
        <dbReference type="SAM" id="Phobius"/>
    </source>
</evidence>
<keyword evidence="2" id="KW-0812">Transmembrane</keyword>
<name>A0A7J6L083_PERCH</name>
<feature type="transmembrane region" description="Helical" evidence="2">
    <location>
        <begin position="226"/>
        <end position="248"/>
    </location>
</feature>
<dbReference type="AlphaFoldDB" id="A0A7J6L083"/>
<feature type="region of interest" description="Disordered" evidence="1">
    <location>
        <begin position="38"/>
        <end position="88"/>
    </location>
</feature>
<proteinExistence type="predicted"/>
<comment type="caution">
    <text evidence="3">The sequence shown here is derived from an EMBL/GenBank/DDBJ whole genome shotgun (WGS) entry which is preliminary data.</text>
</comment>
<keyword evidence="2" id="KW-1133">Transmembrane helix</keyword>
<dbReference type="Proteomes" id="UP000591131">
    <property type="component" value="Unassembled WGS sequence"/>
</dbReference>
<feature type="transmembrane region" description="Helical" evidence="2">
    <location>
        <begin position="197"/>
        <end position="214"/>
    </location>
</feature>
<evidence type="ECO:0000256" key="1">
    <source>
        <dbReference type="SAM" id="MobiDB-lite"/>
    </source>
</evidence>
<feature type="transmembrane region" description="Helical" evidence="2">
    <location>
        <begin position="280"/>
        <end position="307"/>
    </location>
</feature>
<reference evidence="3 4" key="1">
    <citation type="submission" date="2020-04" db="EMBL/GenBank/DDBJ databases">
        <title>Perkinsus chesapeaki whole genome sequence.</title>
        <authorList>
            <person name="Bogema D.R."/>
        </authorList>
    </citation>
    <scope>NUCLEOTIDE SEQUENCE [LARGE SCALE GENOMIC DNA]</scope>
    <source>
        <strain evidence="3">ATCC PRA-425</strain>
    </source>
</reference>